<sequence>MIMIDKINFFFSRNGFTRGKILKKKKYLKFCGDNVFFQPRKIPSDAKLVSLGNNVVIASQVVFINHDVMHHVFNNIEKHSTSYHMGKIEIGDNVFIGANTILFPNIKISDNVIIAAGSHVYKDINQSGVYAGIPLKKIKEFEKVFEVRKKEHSMNKDLSREEIIKQIWKS</sequence>
<dbReference type="Pfam" id="PF00132">
    <property type="entry name" value="Hexapep"/>
    <property type="match status" value="1"/>
</dbReference>
<evidence type="ECO:0000313" key="2">
    <source>
        <dbReference type="Proteomes" id="UP000501747"/>
    </source>
</evidence>
<gene>
    <name evidence="1" type="ORF">G7082_02175</name>
</gene>
<dbReference type="SUPFAM" id="SSF51161">
    <property type="entry name" value="Trimeric LpxA-like enzymes"/>
    <property type="match status" value="1"/>
</dbReference>
<dbReference type="Proteomes" id="UP000501747">
    <property type="component" value="Chromosome"/>
</dbReference>
<dbReference type="RefSeq" id="WP_166033532.1">
    <property type="nucleotide sequence ID" value="NZ_CP049887.1"/>
</dbReference>
<dbReference type="KEGG" id="vhy:G7082_02175"/>
<evidence type="ECO:0000313" key="1">
    <source>
        <dbReference type="EMBL" id="QIL47423.1"/>
    </source>
</evidence>
<dbReference type="PANTHER" id="PTHR43300">
    <property type="entry name" value="ACETYLTRANSFERASE"/>
    <property type="match status" value="1"/>
</dbReference>
<dbReference type="InterPro" id="IPR011004">
    <property type="entry name" value="Trimer_LpxA-like_sf"/>
</dbReference>
<proteinExistence type="predicted"/>
<organism evidence="1 2">
    <name type="scientific">Vagococcus hydrophili</name>
    <dbReference type="NCBI Taxonomy" id="2714947"/>
    <lineage>
        <taxon>Bacteria</taxon>
        <taxon>Bacillati</taxon>
        <taxon>Bacillota</taxon>
        <taxon>Bacilli</taxon>
        <taxon>Lactobacillales</taxon>
        <taxon>Enterococcaceae</taxon>
        <taxon>Vagococcus</taxon>
    </lineage>
</organism>
<dbReference type="InterPro" id="IPR050179">
    <property type="entry name" value="Trans_hexapeptide_repeat"/>
</dbReference>
<dbReference type="AlphaFoldDB" id="A0A6G8AR68"/>
<accession>A0A6G8AR68</accession>
<protein>
    <submittedName>
        <fullName evidence="1">Acyltransferase</fullName>
    </submittedName>
</protein>
<dbReference type="EMBL" id="CP049887">
    <property type="protein sequence ID" value="QIL47423.1"/>
    <property type="molecule type" value="Genomic_DNA"/>
</dbReference>
<dbReference type="InterPro" id="IPR001451">
    <property type="entry name" value="Hexapep"/>
</dbReference>
<reference evidence="1 2" key="1">
    <citation type="submission" date="2020-03" db="EMBL/GenBank/DDBJ databases">
        <title>Vagococcus sp. nov., isolated from beetles.</title>
        <authorList>
            <person name="Hyun D.-W."/>
            <person name="Bae J.-W."/>
        </authorList>
    </citation>
    <scope>NUCLEOTIDE SEQUENCE [LARGE SCALE GENOMIC DNA]</scope>
    <source>
        <strain evidence="1 2">HDW17B</strain>
    </source>
</reference>
<dbReference type="CDD" id="cd04647">
    <property type="entry name" value="LbH_MAT_like"/>
    <property type="match status" value="1"/>
</dbReference>
<keyword evidence="1" id="KW-0808">Transferase</keyword>
<dbReference type="Gene3D" id="2.160.10.10">
    <property type="entry name" value="Hexapeptide repeat proteins"/>
    <property type="match status" value="1"/>
</dbReference>
<name>A0A6G8AR68_9ENTE</name>
<keyword evidence="1" id="KW-0012">Acyltransferase</keyword>
<keyword evidence="2" id="KW-1185">Reference proteome</keyword>
<dbReference type="PANTHER" id="PTHR43300:SF11">
    <property type="entry name" value="ACETYLTRANSFERASE RV3034C-RELATED"/>
    <property type="match status" value="1"/>
</dbReference>
<dbReference type="GO" id="GO:0016746">
    <property type="term" value="F:acyltransferase activity"/>
    <property type="evidence" value="ECO:0007669"/>
    <property type="project" value="UniProtKB-KW"/>
</dbReference>